<dbReference type="Proteomes" id="UP000694580">
    <property type="component" value="Chromosome 12"/>
</dbReference>
<keyword evidence="6" id="KW-0963">Cytoplasm</keyword>
<dbReference type="GeneTree" id="ENSGT00390000008631"/>
<reference evidence="14 15" key="1">
    <citation type="submission" date="2020-06" db="EMBL/GenBank/DDBJ databases">
        <authorList>
            <consortium name="Wellcome Sanger Institute Data Sharing"/>
        </authorList>
    </citation>
    <scope>NUCLEOTIDE SEQUENCE [LARGE SCALE GENOMIC DNA]</scope>
</reference>
<keyword evidence="15" id="KW-1185">Reference proteome</keyword>
<evidence type="ECO:0000256" key="13">
    <source>
        <dbReference type="RuleBase" id="RU363107"/>
    </source>
</evidence>
<evidence type="ECO:0000256" key="11">
    <source>
        <dbReference type="ARBA" id="ARBA00023136"/>
    </source>
</evidence>
<dbReference type="Ensembl" id="ENSDCDT00010066539.1">
    <property type="protein sequence ID" value="ENSDCDP00010055929.1"/>
    <property type="gene ID" value="ENSDCDG00010031979.1"/>
</dbReference>
<keyword evidence="12" id="KW-0206">Cytoskeleton</keyword>
<evidence type="ECO:0000256" key="12">
    <source>
        <dbReference type="ARBA" id="ARBA00023212"/>
    </source>
</evidence>
<dbReference type="InterPro" id="IPR004895">
    <property type="entry name" value="Prenylated_rab_accept_PRA1"/>
</dbReference>
<feature type="transmembrane region" description="Helical" evidence="13">
    <location>
        <begin position="123"/>
        <end position="142"/>
    </location>
</feature>
<accession>A0AAY4EF32</accession>
<evidence type="ECO:0000256" key="2">
    <source>
        <dbReference type="ARBA" id="ARBA00004477"/>
    </source>
</evidence>
<dbReference type="GeneID" id="114800960"/>
<evidence type="ECO:0000256" key="10">
    <source>
        <dbReference type="ARBA" id="ARBA00022990"/>
    </source>
</evidence>
<keyword evidence="8" id="KW-0256">Endoplasmic reticulum</keyword>
<dbReference type="GO" id="GO:0005886">
    <property type="term" value="C:plasma membrane"/>
    <property type="evidence" value="ECO:0007669"/>
    <property type="project" value="UniProtKB-SubCell"/>
</dbReference>
<proteinExistence type="inferred from homology"/>
<name>A0AAY4EF32_9TELE</name>
<keyword evidence="10" id="KW-0007">Acetylation</keyword>
<dbReference type="AlphaFoldDB" id="A0AAY4EF32"/>
<evidence type="ECO:0000256" key="9">
    <source>
        <dbReference type="ARBA" id="ARBA00022989"/>
    </source>
</evidence>
<keyword evidence="5" id="KW-1003">Cell membrane</keyword>
<reference evidence="14" key="3">
    <citation type="submission" date="2025-09" db="UniProtKB">
        <authorList>
            <consortium name="Ensembl"/>
        </authorList>
    </citation>
    <scope>IDENTIFICATION</scope>
</reference>
<evidence type="ECO:0000256" key="7">
    <source>
        <dbReference type="ARBA" id="ARBA00022692"/>
    </source>
</evidence>
<keyword evidence="7 13" id="KW-0812">Transmembrane</keyword>
<evidence type="ECO:0000313" key="15">
    <source>
        <dbReference type="Proteomes" id="UP000694580"/>
    </source>
</evidence>
<dbReference type="Pfam" id="PF03208">
    <property type="entry name" value="PRA1"/>
    <property type="match status" value="1"/>
</dbReference>
<evidence type="ECO:0000256" key="3">
    <source>
        <dbReference type="ARBA" id="ARBA00004651"/>
    </source>
</evidence>
<evidence type="ECO:0000256" key="6">
    <source>
        <dbReference type="ARBA" id="ARBA00022490"/>
    </source>
</evidence>
<feature type="transmembrane region" description="Helical" evidence="13">
    <location>
        <begin position="41"/>
        <end position="62"/>
    </location>
</feature>
<dbReference type="PANTHER" id="PTHR12859:SF2">
    <property type="entry name" value="PRA1 FAMILY PROTEIN 3"/>
    <property type="match status" value="1"/>
</dbReference>
<comment type="subcellular location">
    <subcellularLocation>
        <location evidence="3">Cell membrane</location>
        <topology evidence="3">Multi-pass membrane protein</topology>
    </subcellularLocation>
    <subcellularLocation>
        <location evidence="1">Cytoplasm</location>
        <location evidence="1">Cytoskeleton</location>
    </subcellularLocation>
    <subcellularLocation>
        <location evidence="2">Endoplasmic reticulum membrane</location>
        <topology evidence="2">Multi-pass membrane protein</topology>
    </subcellularLocation>
    <subcellularLocation>
        <location evidence="13">Membrane</location>
        <topology evidence="13">Multi-pass membrane protein</topology>
    </subcellularLocation>
</comment>
<reference evidence="14" key="2">
    <citation type="submission" date="2025-08" db="UniProtKB">
        <authorList>
            <consortium name="Ensembl"/>
        </authorList>
    </citation>
    <scope>IDENTIFICATION</scope>
</reference>
<evidence type="ECO:0000256" key="4">
    <source>
        <dbReference type="ARBA" id="ARBA00006483"/>
    </source>
</evidence>
<dbReference type="PANTHER" id="PTHR12859">
    <property type="entry name" value="PRA1 PROTEIN"/>
    <property type="match status" value="1"/>
</dbReference>
<keyword evidence="9 13" id="KW-1133">Transmembrane helix</keyword>
<protein>
    <recommendedName>
        <fullName evidence="13">PRA1 family protein</fullName>
    </recommendedName>
</protein>
<dbReference type="GO" id="GO:0051051">
    <property type="term" value="P:negative regulation of transport"/>
    <property type="evidence" value="ECO:0007669"/>
    <property type="project" value="TreeGrafter"/>
</dbReference>
<feature type="transmembrane region" description="Helical" evidence="13">
    <location>
        <begin position="98"/>
        <end position="117"/>
    </location>
</feature>
<evidence type="ECO:0000256" key="5">
    <source>
        <dbReference type="ARBA" id="ARBA00022475"/>
    </source>
</evidence>
<dbReference type="GO" id="GO:0005856">
    <property type="term" value="C:cytoskeleton"/>
    <property type="evidence" value="ECO:0007669"/>
    <property type="project" value="UniProtKB-SubCell"/>
</dbReference>
<evidence type="ECO:0000256" key="8">
    <source>
        <dbReference type="ARBA" id="ARBA00022824"/>
    </source>
</evidence>
<feature type="transmembrane region" description="Helical" evidence="13">
    <location>
        <begin position="68"/>
        <end position="86"/>
    </location>
</feature>
<sequence>MSKVAMAPMRTLNDFFPGSERFARPDARDLAKWNNRVGSNLLYFQTNYLALALLTFFGVGLLNPTGMLLGLVVVTLTFVGFVWAAENEATIRRLRKENPSVFVLAVMLASYVAMSVFGGVLTLFFGISLPIFLIFAHASLRLRGMKNKLENKMEGVGLKKTPMGLILEALGQPEENLTKIQDFLESKIKS</sequence>
<evidence type="ECO:0000313" key="14">
    <source>
        <dbReference type="Ensembl" id="ENSDCDP00010055929.1"/>
    </source>
</evidence>
<organism evidence="14 15">
    <name type="scientific">Denticeps clupeoides</name>
    <name type="common">denticle herring</name>
    <dbReference type="NCBI Taxonomy" id="299321"/>
    <lineage>
        <taxon>Eukaryota</taxon>
        <taxon>Metazoa</taxon>
        <taxon>Chordata</taxon>
        <taxon>Craniata</taxon>
        <taxon>Vertebrata</taxon>
        <taxon>Euteleostomi</taxon>
        <taxon>Actinopterygii</taxon>
        <taxon>Neopterygii</taxon>
        <taxon>Teleostei</taxon>
        <taxon>Clupei</taxon>
        <taxon>Clupeiformes</taxon>
        <taxon>Denticipitoidei</taxon>
        <taxon>Denticipitidae</taxon>
        <taxon>Denticeps</taxon>
    </lineage>
</organism>
<evidence type="ECO:0000256" key="1">
    <source>
        <dbReference type="ARBA" id="ARBA00004245"/>
    </source>
</evidence>
<dbReference type="RefSeq" id="XP_028854729.1">
    <property type="nucleotide sequence ID" value="XM_028998896.1"/>
</dbReference>
<keyword evidence="11 13" id="KW-0472">Membrane</keyword>
<comment type="similarity">
    <text evidence="4 13">Belongs to the PRA1 family.</text>
</comment>
<gene>
    <name evidence="14" type="primary">arl6ip5a</name>
</gene>
<dbReference type="GO" id="GO:0005789">
    <property type="term" value="C:endoplasmic reticulum membrane"/>
    <property type="evidence" value="ECO:0007669"/>
    <property type="project" value="UniProtKB-SubCell"/>
</dbReference>